<dbReference type="PROSITE" id="PS51724">
    <property type="entry name" value="SPOR"/>
    <property type="match status" value="2"/>
</dbReference>
<accession>A0A7V4WUE2</accession>
<evidence type="ECO:0000259" key="1">
    <source>
        <dbReference type="PROSITE" id="PS51724"/>
    </source>
</evidence>
<proteinExistence type="predicted"/>
<dbReference type="SUPFAM" id="SSF110997">
    <property type="entry name" value="Sporulation related repeat"/>
    <property type="match status" value="2"/>
</dbReference>
<organism evidence="2">
    <name type="scientific">Caldithrix abyssi</name>
    <dbReference type="NCBI Taxonomy" id="187145"/>
    <lineage>
        <taxon>Bacteria</taxon>
        <taxon>Pseudomonadati</taxon>
        <taxon>Calditrichota</taxon>
        <taxon>Calditrichia</taxon>
        <taxon>Calditrichales</taxon>
        <taxon>Calditrichaceae</taxon>
        <taxon>Caldithrix</taxon>
    </lineage>
</organism>
<dbReference type="InterPro" id="IPR036680">
    <property type="entry name" value="SPOR-like_sf"/>
</dbReference>
<dbReference type="PANTHER" id="PTHR34183:SF8">
    <property type="entry name" value="ENDOLYTIC PEPTIDOGLYCAN TRANSGLYCOSYLASE RLPA-RELATED"/>
    <property type="match status" value="1"/>
</dbReference>
<dbReference type="PANTHER" id="PTHR34183">
    <property type="entry name" value="ENDOLYTIC PEPTIDOGLYCAN TRANSGLYCOSYLASE RLPA"/>
    <property type="match status" value="1"/>
</dbReference>
<dbReference type="GO" id="GO:0042834">
    <property type="term" value="F:peptidoglycan binding"/>
    <property type="evidence" value="ECO:0007669"/>
    <property type="project" value="InterPro"/>
</dbReference>
<dbReference type="EMBL" id="DRQG01000015">
    <property type="protein sequence ID" value="HGY54317.1"/>
    <property type="molecule type" value="Genomic_DNA"/>
</dbReference>
<dbReference type="PROSITE" id="PS51257">
    <property type="entry name" value="PROKAR_LIPOPROTEIN"/>
    <property type="match status" value="1"/>
</dbReference>
<evidence type="ECO:0000313" key="2">
    <source>
        <dbReference type="EMBL" id="HGY54317.1"/>
    </source>
</evidence>
<feature type="domain" description="SPOR" evidence="1">
    <location>
        <begin position="77"/>
        <end position="153"/>
    </location>
</feature>
<sequence>MKTISRCIFILLLIVIISCQPSLLVKKEQPRAKVDSVLFYQQKDISDPFIDAVIAAKADTFPLHARLVPPPPPPLKYKEIEGFRVQAFAGLDSINALSIRHRIKSAQTDSVYLFKDKGLFKIQVGDFLYRNDAEKKKKDLRQNGYPGAWVVQTTIRIPKDTPADTTMNPVNKAENDRQEDRGVRIQILATADSLRAEGLSEEIKQKYNLPVIIHKAGTLYKVFIGNFSSREKAKAELKKLRTGGYPDAWIVK</sequence>
<feature type="domain" description="SPOR" evidence="1">
    <location>
        <begin position="177"/>
        <end position="252"/>
    </location>
</feature>
<name>A0A7V4WUE2_CALAY</name>
<dbReference type="InterPro" id="IPR007730">
    <property type="entry name" value="SPOR-like_dom"/>
</dbReference>
<dbReference type="Proteomes" id="UP000885779">
    <property type="component" value="Unassembled WGS sequence"/>
</dbReference>
<gene>
    <name evidence="2" type="ORF">ENK44_01320</name>
</gene>
<comment type="caution">
    <text evidence="2">The sequence shown here is derived from an EMBL/GenBank/DDBJ whole genome shotgun (WGS) entry which is preliminary data.</text>
</comment>
<reference evidence="2" key="1">
    <citation type="journal article" date="2020" name="mSystems">
        <title>Genome- and Community-Level Interaction Insights into Carbon Utilization and Element Cycling Functions of Hydrothermarchaeota in Hydrothermal Sediment.</title>
        <authorList>
            <person name="Zhou Z."/>
            <person name="Liu Y."/>
            <person name="Xu W."/>
            <person name="Pan J."/>
            <person name="Luo Z.H."/>
            <person name="Li M."/>
        </authorList>
    </citation>
    <scope>NUCLEOTIDE SEQUENCE [LARGE SCALE GENOMIC DNA]</scope>
    <source>
        <strain evidence="2">HyVt-577</strain>
    </source>
</reference>
<dbReference type="Gene3D" id="3.30.70.1070">
    <property type="entry name" value="Sporulation related repeat"/>
    <property type="match status" value="2"/>
</dbReference>
<dbReference type="Pfam" id="PF05036">
    <property type="entry name" value="SPOR"/>
    <property type="match status" value="2"/>
</dbReference>
<dbReference type="AlphaFoldDB" id="A0A7V4WUE2"/>
<protein>
    <submittedName>
        <fullName evidence="2">SPOR domain-containing protein</fullName>
    </submittedName>
</protein>